<feature type="compositionally biased region" description="Basic and acidic residues" evidence="1">
    <location>
        <begin position="87"/>
        <end position="101"/>
    </location>
</feature>
<sequence length="107" mass="12384">MKNSFQSNDLLRVRVLRQRNDTLSDTVKGKLRVHVSDHIHFCSSKIKNVSQPFVTRRLNGVHEVVCTQERVKGYHYLSSQGGSRQALAEESRDNKEVREKTYPSQSR</sequence>
<evidence type="ECO:0000313" key="3">
    <source>
        <dbReference type="RefSeq" id="XP_024946003.1"/>
    </source>
</evidence>
<gene>
    <name evidence="3" type="primary">LOC112495126</name>
</gene>
<evidence type="ECO:0000313" key="2">
    <source>
        <dbReference type="Proteomes" id="UP000694920"/>
    </source>
</evidence>
<protein>
    <submittedName>
        <fullName evidence="3">Uncharacterized protein LOC112495126</fullName>
    </submittedName>
</protein>
<keyword evidence="2" id="KW-1185">Reference proteome</keyword>
<name>A0AAJ7RS14_CEPCN</name>
<dbReference type="AlphaFoldDB" id="A0AAJ7RS14"/>
<reference evidence="3" key="1">
    <citation type="submission" date="2025-08" db="UniProtKB">
        <authorList>
            <consortium name="RefSeq"/>
        </authorList>
    </citation>
    <scope>IDENTIFICATION</scope>
</reference>
<evidence type="ECO:0000256" key="1">
    <source>
        <dbReference type="SAM" id="MobiDB-lite"/>
    </source>
</evidence>
<dbReference type="GeneID" id="112495126"/>
<organism evidence="2 3">
    <name type="scientific">Cephus cinctus</name>
    <name type="common">Wheat stem sawfly</name>
    <dbReference type="NCBI Taxonomy" id="211228"/>
    <lineage>
        <taxon>Eukaryota</taxon>
        <taxon>Metazoa</taxon>
        <taxon>Ecdysozoa</taxon>
        <taxon>Arthropoda</taxon>
        <taxon>Hexapoda</taxon>
        <taxon>Insecta</taxon>
        <taxon>Pterygota</taxon>
        <taxon>Neoptera</taxon>
        <taxon>Endopterygota</taxon>
        <taxon>Hymenoptera</taxon>
        <taxon>Cephoidea</taxon>
        <taxon>Cephidae</taxon>
        <taxon>Cephus</taxon>
    </lineage>
</organism>
<feature type="region of interest" description="Disordered" evidence="1">
    <location>
        <begin position="77"/>
        <end position="107"/>
    </location>
</feature>
<dbReference type="Proteomes" id="UP000694920">
    <property type="component" value="Unplaced"/>
</dbReference>
<dbReference type="KEGG" id="ccin:112495126"/>
<accession>A0AAJ7RS14</accession>
<proteinExistence type="predicted"/>
<dbReference type="RefSeq" id="XP_024946003.1">
    <property type="nucleotide sequence ID" value="XM_025090235.1"/>
</dbReference>